<dbReference type="Gene3D" id="3.20.20.140">
    <property type="entry name" value="Metal-dependent hydrolases"/>
    <property type="match status" value="1"/>
</dbReference>
<dbReference type="InterPro" id="IPR052018">
    <property type="entry name" value="PHP_domain"/>
</dbReference>
<dbReference type="EMBL" id="AE000657">
    <property type="protein sequence ID" value="AAC07237.1"/>
    <property type="molecule type" value="Genomic_DNA"/>
</dbReference>
<dbReference type="SUPFAM" id="SSF89550">
    <property type="entry name" value="PHP domain-like"/>
    <property type="match status" value="1"/>
</dbReference>
<dbReference type="PIR" id="B70406">
    <property type="entry name" value="B70406"/>
</dbReference>
<dbReference type="PANTHER" id="PTHR42924:SF11">
    <property type="entry name" value="POLYMERASE_HISTIDINOL PHOSPHATASE N-TERMINAL DOMAIN-CONTAINING PROTEIN"/>
    <property type="match status" value="1"/>
</dbReference>
<organism evidence="2 3">
    <name type="scientific">Aquifex aeolicus (strain VF5)</name>
    <dbReference type="NCBI Taxonomy" id="224324"/>
    <lineage>
        <taxon>Bacteria</taxon>
        <taxon>Pseudomonadati</taxon>
        <taxon>Aquificota</taxon>
        <taxon>Aquificia</taxon>
        <taxon>Aquificales</taxon>
        <taxon>Aquificaceae</taxon>
        <taxon>Aquifex</taxon>
    </lineage>
</organism>
<feature type="domain" description="Polymerase/histidinol phosphatase N-terminal" evidence="1">
    <location>
        <begin position="7"/>
        <end position="99"/>
    </location>
</feature>
<dbReference type="AlphaFoldDB" id="O67277"/>
<dbReference type="OrthoDB" id="9808747at2"/>
<dbReference type="Pfam" id="PF02811">
    <property type="entry name" value="PHP"/>
    <property type="match status" value="1"/>
</dbReference>
<dbReference type="eggNOG" id="COG0613">
    <property type="taxonomic scope" value="Bacteria"/>
</dbReference>
<gene>
    <name evidence="2" type="ordered locus">aq_1230</name>
</gene>
<dbReference type="GO" id="GO:0004534">
    <property type="term" value="F:5'-3' RNA exonuclease activity"/>
    <property type="evidence" value="ECO:0000318"/>
    <property type="project" value="GO_Central"/>
</dbReference>
<sequence>MEEWLLCDFHIHTEMSDGSLSLRDVVDLYGSHGFDVIAITDHVFDPTYLSKLRERGTKVPSVTEENFKDYMKVLKEEQKRAWNEYRMLLIPGFEVTNNTDLYHIVVLDVYEYIDPSLSVEEILKIVRENDGISIAAHPEKKNTDREHLSKHLYENMDYYKELFDAWEIANQYDLQNTVGLKGCRFVANSDFHHIKHFFAWRTLLKTEKDPEAIKEAIKKNEEVAILFFKPGMNIKKVKFEAHALAHV</sequence>
<dbReference type="GO" id="GO:0035312">
    <property type="term" value="F:5'-3' DNA exonuclease activity"/>
    <property type="evidence" value="ECO:0000318"/>
    <property type="project" value="GO_Central"/>
</dbReference>
<evidence type="ECO:0000313" key="3">
    <source>
        <dbReference type="Proteomes" id="UP000000798"/>
    </source>
</evidence>
<dbReference type="EnsemblBacteria" id="AAC07237">
    <property type="protein sequence ID" value="AAC07237"/>
    <property type="gene ID" value="aq_1230"/>
</dbReference>
<dbReference type="PATRIC" id="fig|224324.8.peg.956"/>
<dbReference type="InterPro" id="IPR016195">
    <property type="entry name" value="Pol/histidinol_Pase-like"/>
</dbReference>
<name>O67277_AQUAE</name>
<accession>O67277</accession>
<dbReference type="FunFam" id="3.20.20.140:FF:000184">
    <property type="entry name" value="Putative metal-dependent phosphoesterases (PHP family)"/>
    <property type="match status" value="1"/>
</dbReference>
<dbReference type="InterPro" id="IPR003141">
    <property type="entry name" value="Pol/His_phosphatase_N"/>
</dbReference>
<dbReference type="SMART" id="SM00481">
    <property type="entry name" value="POLIIIAc"/>
    <property type="match status" value="1"/>
</dbReference>
<dbReference type="CDD" id="cd12111">
    <property type="entry name" value="PHP_HisPPase_Thermotoga_like"/>
    <property type="match status" value="1"/>
</dbReference>
<dbReference type="HOGENOM" id="CLU_1068979_0_0_0"/>
<protein>
    <recommendedName>
        <fullName evidence="1">Polymerase/histidinol phosphatase N-terminal domain-containing protein</fullName>
    </recommendedName>
</protein>
<evidence type="ECO:0000259" key="1">
    <source>
        <dbReference type="SMART" id="SM00481"/>
    </source>
</evidence>
<dbReference type="KEGG" id="aae:aq_1230"/>
<proteinExistence type="predicted"/>
<dbReference type="InParanoid" id="O67277"/>
<evidence type="ECO:0000313" key="2">
    <source>
        <dbReference type="EMBL" id="AAC07237.1"/>
    </source>
</evidence>
<dbReference type="Proteomes" id="UP000000798">
    <property type="component" value="Chromosome"/>
</dbReference>
<dbReference type="InterPro" id="IPR004013">
    <property type="entry name" value="PHP_dom"/>
</dbReference>
<reference evidence="2 3" key="1">
    <citation type="journal article" date="1998" name="Nature">
        <title>The complete genome of the hyperthermophilic bacterium Aquifex aeolicus.</title>
        <authorList>
            <person name="Deckert G."/>
            <person name="Warren P.V."/>
            <person name="Gaasterland T."/>
            <person name="Young W.G."/>
            <person name="Lenox A.L."/>
            <person name="Graham D.E."/>
            <person name="Overbeek R."/>
            <person name="Snead M.A."/>
            <person name="Keller M."/>
            <person name="Aujay M."/>
            <person name="Huber R."/>
            <person name="Feldman R.A."/>
            <person name="Short J.M."/>
            <person name="Olson G.J."/>
            <person name="Swanson R.V."/>
        </authorList>
    </citation>
    <scope>NUCLEOTIDE SEQUENCE [LARGE SCALE GENOMIC DNA]</scope>
    <source>
        <strain evidence="2 3">VF5</strain>
    </source>
</reference>
<dbReference type="RefSeq" id="WP_010880779.1">
    <property type="nucleotide sequence ID" value="NC_000918.1"/>
</dbReference>
<keyword evidence="3" id="KW-1185">Reference proteome</keyword>
<dbReference type="PANTHER" id="PTHR42924">
    <property type="entry name" value="EXONUCLEASE"/>
    <property type="match status" value="1"/>
</dbReference>